<evidence type="ECO:0000256" key="5">
    <source>
        <dbReference type="ARBA" id="ARBA00022725"/>
    </source>
</evidence>
<dbReference type="AlphaFoldDB" id="A0A8J7P8D0"/>
<evidence type="ECO:0000256" key="2">
    <source>
        <dbReference type="ARBA" id="ARBA00022475"/>
    </source>
</evidence>
<evidence type="ECO:0000256" key="8">
    <source>
        <dbReference type="ARBA" id="ARBA00023136"/>
    </source>
</evidence>
<dbReference type="PANTHER" id="PTHR26451:SF966">
    <property type="entry name" value="ODORANT RECEPTOR-RELATED"/>
    <property type="match status" value="1"/>
</dbReference>
<keyword evidence="17" id="KW-1185">Reference proteome</keyword>
<keyword evidence="3 14" id="KW-0716">Sensory transduction</keyword>
<feature type="non-terminal residue" evidence="16">
    <location>
        <position position="322"/>
    </location>
</feature>
<gene>
    <name evidence="16" type="primary">Or5b12_0</name>
    <name evidence="16" type="ORF">GTO95_0008339</name>
</gene>
<dbReference type="PRINTS" id="PR00245">
    <property type="entry name" value="OLFACTORYR"/>
</dbReference>
<reference evidence="16" key="1">
    <citation type="journal article" date="2021" name="Cell">
        <title>Tracing the genetic footprints of vertebrate landing in non-teleost ray-finned fishes.</title>
        <authorList>
            <person name="Bi X."/>
            <person name="Wang K."/>
            <person name="Yang L."/>
            <person name="Pan H."/>
            <person name="Jiang H."/>
            <person name="Wei Q."/>
            <person name="Fang M."/>
            <person name="Yu H."/>
            <person name="Zhu C."/>
            <person name="Cai Y."/>
            <person name="He Y."/>
            <person name="Gan X."/>
            <person name="Zeng H."/>
            <person name="Yu D."/>
            <person name="Zhu Y."/>
            <person name="Jiang H."/>
            <person name="Qiu Q."/>
            <person name="Yang H."/>
            <person name="Zhang Y.E."/>
            <person name="Wang W."/>
            <person name="Zhu M."/>
            <person name="He S."/>
            <person name="Zhang G."/>
        </authorList>
    </citation>
    <scope>NUCLEOTIDE SEQUENCE</scope>
    <source>
        <strain evidence="16">Allg_001</strain>
    </source>
</reference>
<keyword evidence="11" id="KW-0325">Glycoprotein</keyword>
<comment type="similarity">
    <text evidence="13">Belongs to the G-protein coupled receptor 1 family.</text>
</comment>
<keyword evidence="2 14" id="KW-1003">Cell membrane</keyword>
<feature type="non-terminal residue" evidence="16">
    <location>
        <position position="1"/>
    </location>
</feature>
<evidence type="ECO:0000256" key="3">
    <source>
        <dbReference type="ARBA" id="ARBA00022606"/>
    </source>
</evidence>
<dbReference type="FunFam" id="1.20.1070.10:FF:000024">
    <property type="entry name" value="Olfactory receptor"/>
    <property type="match status" value="1"/>
</dbReference>
<dbReference type="EMBL" id="JAAWVO010070726">
    <property type="protein sequence ID" value="MBN3324421.1"/>
    <property type="molecule type" value="Genomic_DNA"/>
</dbReference>
<keyword evidence="10 13" id="KW-0675">Receptor</keyword>
<evidence type="ECO:0000256" key="1">
    <source>
        <dbReference type="ARBA" id="ARBA00004651"/>
    </source>
</evidence>
<feature type="transmembrane region" description="Helical" evidence="14">
    <location>
        <begin position="246"/>
        <end position="263"/>
    </location>
</feature>
<evidence type="ECO:0000313" key="16">
    <source>
        <dbReference type="EMBL" id="MBN3324421.1"/>
    </source>
</evidence>
<dbReference type="Proteomes" id="UP000736164">
    <property type="component" value="Unassembled WGS sequence"/>
</dbReference>
<dbReference type="PROSITE" id="PS00237">
    <property type="entry name" value="G_PROTEIN_RECEP_F1_1"/>
    <property type="match status" value="1"/>
</dbReference>
<evidence type="ECO:0000256" key="13">
    <source>
        <dbReference type="RuleBase" id="RU000688"/>
    </source>
</evidence>
<dbReference type="GO" id="GO:0005886">
    <property type="term" value="C:plasma membrane"/>
    <property type="evidence" value="ECO:0007669"/>
    <property type="project" value="UniProtKB-SubCell"/>
</dbReference>
<dbReference type="PROSITE" id="PS50262">
    <property type="entry name" value="G_PROTEIN_RECEP_F1_2"/>
    <property type="match status" value="1"/>
</dbReference>
<keyword evidence="9" id="KW-1015">Disulfide bond</keyword>
<evidence type="ECO:0000256" key="14">
    <source>
        <dbReference type="RuleBase" id="RU363047"/>
    </source>
</evidence>
<feature type="transmembrane region" description="Helical" evidence="14">
    <location>
        <begin position="98"/>
        <end position="120"/>
    </location>
</feature>
<evidence type="ECO:0000259" key="15">
    <source>
        <dbReference type="PROSITE" id="PS50262"/>
    </source>
</evidence>
<keyword evidence="8 14" id="KW-0472">Membrane</keyword>
<evidence type="ECO:0000256" key="12">
    <source>
        <dbReference type="ARBA" id="ARBA00023224"/>
    </source>
</evidence>
<keyword evidence="12 13" id="KW-0807">Transducer</keyword>
<organism evidence="16 17">
    <name type="scientific">Atractosteus spatula</name>
    <name type="common">Alligator gar</name>
    <name type="synonym">Lepisosteus spatula</name>
    <dbReference type="NCBI Taxonomy" id="7917"/>
    <lineage>
        <taxon>Eukaryota</taxon>
        <taxon>Metazoa</taxon>
        <taxon>Chordata</taxon>
        <taxon>Craniata</taxon>
        <taxon>Vertebrata</taxon>
        <taxon>Euteleostomi</taxon>
        <taxon>Actinopterygii</taxon>
        <taxon>Neopterygii</taxon>
        <taxon>Holostei</taxon>
        <taxon>Semionotiformes</taxon>
        <taxon>Lepisosteidae</taxon>
        <taxon>Atractosteus</taxon>
    </lineage>
</organism>
<dbReference type="PANTHER" id="PTHR26451">
    <property type="entry name" value="G_PROTEIN_RECEP_F1_2 DOMAIN-CONTAINING PROTEIN"/>
    <property type="match status" value="1"/>
</dbReference>
<dbReference type="GO" id="GO:0004930">
    <property type="term" value="F:G protein-coupled receptor activity"/>
    <property type="evidence" value="ECO:0007669"/>
    <property type="project" value="UniProtKB-KW"/>
</dbReference>
<evidence type="ECO:0000256" key="4">
    <source>
        <dbReference type="ARBA" id="ARBA00022692"/>
    </source>
</evidence>
<dbReference type="InterPro" id="IPR000276">
    <property type="entry name" value="GPCR_Rhodpsn"/>
</dbReference>
<evidence type="ECO:0000256" key="11">
    <source>
        <dbReference type="ARBA" id="ARBA00023180"/>
    </source>
</evidence>
<dbReference type="Pfam" id="PF13853">
    <property type="entry name" value="7tm_4"/>
    <property type="match status" value="1"/>
</dbReference>
<dbReference type="InterPro" id="IPR017452">
    <property type="entry name" value="GPCR_Rhodpsn_7TM"/>
</dbReference>
<feature type="transmembrane region" description="Helical" evidence="14">
    <location>
        <begin position="141"/>
        <end position="163"/>
    </location>
</feature>
<dbReference type="Gene3D" id="1.20.1070.10">
    <property type="entry name" value="Rhodopsin 7-helix transmembrane proteins"/>
    <property type="match status" value="1"/>
</dbReference>
<feature type="domain" description="G-protein coupled receptors family 1 profile" evidence="15">
    <location>
        <begin position="41"/>
        <end position="293"/>
    </location>
</feature>
<evidence type="ECO:0000256" key="6">
    <source>
        <dbReference type="ARBA" id="ARBA00022989"/>
    </source>
</evidence>
<comment type="subcellular location">
    <subcellularLocation>
        <location evidence="1 14">Cell membrane</location>
        <topology evidence="1 14">Multi-pass membrane protein</topology>
    </subcellularLocation>
</comment>
<dbReference type="InterPro" id="IPR052921">
    <property type="entry name" value="GPCR1_Superfamily_Member"/>
</dbReference>
<keyword evidence="7 13" id="KW-0297">G-protein coupled receptor</keyword>
<dbReference type="SUPFAM" id="SSF81321">
    <property type="entry name" value="Family A G protein-coupled receptor-like"/>
    <property type="match status" value="1"/>
</dbReference>
<evidence type="ECO:0000256" key="9">
    <source>
        <dbReference type="ARBA" id="ARBA00023157"/>
    </source>
</evidence>
<accession>A0A8J7P8D0</accession>
<feature type="transmembrane region" description="Helical" evidence="14">
    <location>
        <begin position="60"/>
        <end position="78"/>
    </location>
</feature>
<feature type="transmembrane region" description="Helical" evidence="14">
    <location>
        <begin position="202"/>
        <end position="226"/>
    </location>
</feature>
<dbReference type="GO" id="GO:0004984">
    <property type="term" value="F:olfactory receptor activity"/>
    <property type="evidence" value="ECO:0007669"/>
    <property type="project" value="InterPro"/>
</dbReference>
<keyword evidence="4 13" id="KW-0812">Transmembrane</keyword>
<feature type="transmembrane region" description="Helical" evidence="14">
    <location>
        <begin position="26"/>
        <end position="53"/>
    </location>
</feature>
<evidence type="ECO:0000313" key="17">
    <source>
        <dbReference type="Proteomes" id="UP000736164"/>
    </source>
</evidence>
<keyword evidence="6 14" id="KW-1133">Transmembrane helix</keyword>
<sequence length="322" mass="36721">MEINKTFPKPVGFLIAGFQNVHNSDYYFIFLAFVYLGTLAANFILMSIIWLSVCLHTPKYIAVFNLSAIDVTISTTLIPKCIDQFLFNSRFVLYEACLTQMFMFHYFYALESLSLVVMAYERFVCICFPLRSSTINTNTRMLIIIAFCSVLALVIHIISAVFITRLSFCQNVQLIQSYFCDHGPVFKEACSDNSQNWTIAKIYIIIFFFVPIALITLSYVCIIAALSRISSGQKKLKTFKTCTAHLALVAIFFIPLLVTYMIGWTNMLVDTDTRILNTSLSAALPPLLNPIIYTLKTEEVMEQIKKFIRKQKAAPVNHLYSH</sequence>
<comment type="caution">
    <text evidence="16">The sequence shown here is derived from an EMBL/GenBank/DDBJ whole genome shotgun (WGS) entry which is preliminary data.</text>
</comment>
<dbReference type="InterPro" id="IPR000725">
    <property type="entry name" value="Olfact_rcpt"/>
</dbReference>
<keyword evidence="5 14" id="KW-0552">Olfaction</keyword>
<evidence type="ECO:0000256" key="7">
    <source>
        <dbReference type="ARBA" id="ARBA00023040"/>
    </source>
</evidence>
<name>A0A8J7P8D0_ATRSP</name>
<evidence type="ECO:0000256" key="10">
    <source>
        <dbReference type="ARBA" id="ARBA00023170"/>
    </source>
</evidence>
<protein>
    <recommendedName>
        <fullName evidence="14">Olfactory receptor</fullName>
    </recommendedName>
</protein>
<proteinExistence type="inferred from homology"/>
<dbReference type="PRINTS" id="PR00237">
    <property type="entry name" value="GPCRRHODOPSN"/>
</dbReference>
<dbReference type="GO" id="GO:0005549">
    <property type="term" value="F:odorant binding"/>
    <property type="evidence" value="ECO:0007669"/>
    <property type="project" value="TreeGrafter"/>
</dbReference>